<dbReference type="PANTHER" id="PTHR47514">
    <property type="entry name" value="TRANSKETOLASE N-TERMINAL SECTION-RELATED"/>
    <property type="match status" value="1"/>
</dbReference>
<dbReference type="PANTHER" id="PTHR47514:SF1">
    <property type="entry name" value="TRANSKETOLASE N-TERMINAL SECTION-RELATED"/>
    <property type="match status" value="1"/>
</dbReference>
<evidence type="ECO:0000259" key="4">
    <source>
        <dbReference type="Pfam" id="PF00456"/>
    </source>
</evidence>
<dbReference type="Pfam" id="PF00456">
    <property type="entry name" value="Transketolase_N"/>
    <property type="match status" value="1"/>
</dbReference>
<evidence type="ECO:0000313" key="6">
    <source>
        <dbReference type="Proteomes" id="UP000280368"/>
    </source>
</evidence>
<dbReference type="InterPro" id="IPR029061">
    <property type="entry name" value="THDP-binding"/>
</dbReference>
<evidence type="ECO:0000256" key="3">
    <source>
        <dbReference type="ARBA" id="ARBA00023052"/>
    </source>
</evidence>
<organism evidence="5 6">
    <name type="scientific">Flavobacterium weaverense</name>
    <dbReference type="NCBI Taxonomy" id="271156"/>
    <lineage>
        <taxon>Bacteria</taxon>
        <taxon>Pseudomonadati</taxon>
        <taxon>Bacteroidota</taxon>
        <taxon>Flavobacteriia</taxon>
        <taxon>Flavobacteriales</taxon>
        <taxon>Flavobacteriaceae</taxon>
        <taxon>Flavobacterium</taxon>
    </lineage>
</organism>
<comment type="caution">
    <text evidence="5">The sequence shown here is derived from an EMBL/GenBank/DDBJ whole genome shotgun (WGS) entry which is preliminary data.</text>
</comment>
<reference evidence="5 6" key="1">
    <citation type="submission" date="2018-10" db="EMBL/GenBank/DDBJ databases">
        <title>Genomic Encyclopedia of Archaeal and Bacterial Type Strains, Phase II (KMG-II): from individual species to whole genera.</title>
        <authorList>
            <person name="Goeker M."/>
        </authorList>
    </citation>
    <scope>NUCLEOTIDE SEQUENCE [LARGE SCALE GENOMIC DNA]</scope>
    <source>
        <strain evidence="5 6">DSM 19727</strain>
    </source>
</reference>
<feature type="domain" description="Transketolase N-terminal" evidence="4">
    <location>
        <begin position="41"/>
        <end position="288"/>
    </location>
</feature>
<dbReference type="EMBL" id="REFH01000010">
    <property type="protein sequence ID" value="RMA75142.1"/>
    <property type="molecule type" value="Genomic_DNA"/>
</dbReference>
<keyword evidence="3" id="KW-0786">Thiamine pyrophosphate</keyword>
<dbReference type="Proteomes" id="UP000280368">
    <property type="component" value="Unassembled WGS sequence"/>
</dbReference>
<proteinExistence type="inferred from homology"/>
<gene>
    <name evidence="5" type="ORF">BC961_2499</name>
</gene>
<sequence>MEISINQNICLSLPSLIFNTQMKPNTQQLNDLTIQVRRDILRMVHAVNSGHPGGSLGCTEFLVALYQNIMERKEGFEMDGIGEDIFFLSNGHISPVFYSVLARTGYFPVSELSTFRLINSRLQGHPTTHDGLPGIRMASGSLGQGLSVGIGAAQAKKLNGDKHIIYTLHGDGELQEGQNWEAIMYASAKNVDNLIATIDLNGKQIDGPTDEVLAMGSIRAKFEAFDWDVLEIEKGNDIEAIIAGMNDAKSRTGKGKPVCVLLHTEMGNGVDFMMNTHAWHGKAPNDTQLEIALAQNYNVGGNSDY</sequence>
<comment type="similarity">
    <text evidence="2">Belongs to the transketolase family.</text>
</comment>
<keyword evidence="6" id="KW-1185">Reference proteome</keyword>
<evidence type="ECO:0000256" key="2">
    <source>
        <dbReference type="ARBA" id="ARBA00007131"/>
    </source>
</evidence>
<protein>
    <submittedName>
        <fullName evidence="5">Transketolase</fullName>
    </submittedName>
</protein>
<name>A0A3M0A7T1_9FLAO</name>
<evidence type="ECO:0000313" key="5">
    <source>
        <dbReference type="EMBL" id="RMA75142.1"/>
    </source>
</evidence>
<comment type="cofactor">
    <cofactor evidence="1">
        <name>thiamine diphosphate</name>
        <dbReference type="ChEBI" id="CHEBI:58937"/>
    </cofactor>
</comment>
<dbReference type="AlphaFoldDB" id="A0A3M0A7T1"/>
<evidence type="ECO:0000256" key="1">
    <source>
        <dbReference type="ARBA" id="ARBA00001964"/>
    </source>
</evidence>
<dbReference type="SUPFAM" id="SSF52518">
    <property type="entry name" value="Thiamin diphosphate-binding fold (THDP-binding)"/>
    <property type="match status" value="1"/>
</dbReference>
<dbReference type="Gene3D" id="3.40.50.970">
    <property type="match status" value="1"/>
</dbReference>
<dbReference type="InterPro" id="IPR005474">
    <property type="entry name" value="Transketolase_N"/>
</dbReference>
<dbReference type="CDD" id="cd02012">
    <property type="entry name" value="TPP_TK"/>
    <property type="match status" value="1"/>
</dbReference>
<accession>A0A3M0A7T1</accession>